<protein>
    <submittedName>
        <fullName evidence="1">Uncharacterized protein</fullName>
    </submittedName>
</protein>
<keyword evidence="2" id="KW-1185">Reference proteome</keyword>
<reference evidence="2" key="1">
    <citation type="submission" date="2016-10" db="EMBL/GenBank/DDBJ databases">
        <authorList>
            <person name="Varghese N."/>
            <person name="Submissions S."/>
        </authorList>
    </citation>
    <scope>NUCLEOTIDE SEQUENCE [LARGE SCALE GENOMIC DNA]</scope>
    <source>
        <strain evidence="2">DSM 17465</strain>
    </source>
</reference>
<proteinExistence type="predicted"/>
<sequence length="115" mass="13109">MLRSTVHQLFDQLVSCEQFLDNCGELMWRDKLRQTRVVDAAGNEALDLDLLLSYFSQSEAFFELELSQDLGHRVNETTQPGANSHLVTLRLDIYYLAKRCRDEGNTSIVIISACP</sequence>
<dbReference type="AlphaFoldDB" id="A0A1I6Y276"/>
<dbReference type="Proteomes" id="UP000183371">
    <property type="component" value="Unassembled WGS sequence"/>
</dbReference>
<dbReference type="RefSeq" id="WP_054782664.1">
    <property type="nucleotide sequence ID" value="NZ_FPBD01000001.1"/>
</dbReference>
<gene>
    <name evidence="1" type="ORF">SAMN05444141_101588</name>
</gene>
<organism evidence="1 2">
    <name type="scientific">Pseudovibrio denitrificans</name>
    <dbReference type="NCBI Taxonomy" id="258256"/>
    <lineage>
        <taxon>Bacteria</taxon>
        <taxon>Pseudomonadati</taxon>
        <taxon>Pseudomonadota</taxon>
        <taxon>Alphaproteobacteria</taxon>
        <taxon>Hyphomicrobiales</taxon>
        <taxon>Stappiaceae</taxon>
        <taxon>Pseudovibrio</taxon>
    </lineage>
</organism>
<evidence type="ECO:0000313" key="2">
    <source>
        <dbReference type="Proteomes" id="UP000183371"/>
    </source>
</evidence>
<accession>A0A1I6Y276</accession>
<dbReference type="EMBL" id="FPBD01000001">
    <property type="protein sequence ID" value="SFT44432.1"/>
    <property type="molecule type" value="Genomic_DNA"/>
</dbReference>
<evidence type="ECO:0000313" key="1">
    <source>
        <dbReference type="EMBL" id="SFT44432.1"/>
    </source>
</evidence>
<name>A0A1I6Y276_9HYPH</name>